<gene>
    <name evidence="3" type="ORF">NHU_01898</name>
</gene>
<evidence type="ECO:0000256" key="1">
    <source>
        <dbReference type="SAM" id="MobiDB-lite"/>
    </source>
</evidence>
<accession>A0A0D6B1K0</accession>
<protein>
    <recommendedName>
        <fullName evidence="5">Lipoprotein</fullName>
    </recommendedName>
</protein>
<name>A0A0D6B1K0_RHOSU</name>
<feature type="region of interest" description="Disordered" evidence="1">
    <location>
        <begin position="177"/>
        <end position="203"/>
    </location>
</feature>
<sequence length="226" mass="23784">MPRSMARRSLLAALPLLFLGACVQTGPMGSMAPGVIGPVAPGSIWAGRIGRVTGTDGMVDNPLWTAEFSEPGFRSDLASSLTRAGILTPGGTNRLNADVESVTQPDETWAKVQVTMVVHYTIHDATGRTVFDQTVTTSYTSPLGQAGRGIDRLRIASENAAKDNIALLLHALGASTEGAPRGGGLSEPGRLRQPVVSPGGTGLAFSLRRRPARPVTEKTMPMIRPF</sequence>
<dbReference type="PATRIC" id="fig|35806.4.peg.1956"/>
<evidence type="ECO:0000256" key="2">
    <source>
        <dbReference type="SAM" id="SignalP"/>
    </source>
</evidence>
<evidence type="ECO:0000313" key="3">
    <source>
        <dbReference type="EMBL" id="BAQ69053.1"/>
    </source>
</evidence>
<reference evidence="3 4" key="1">
    <citation type="submission" date="2015-02" db="EMBL/GenBank/DDBJ databases">
        <title>Genome sequene of Rhodovulum sulfidophilum DSM 2351.</title>
        <authorList>
            <person name="Nagao N."/>
        </authorList>
    </citation>
    <scope>NUCLEOTIDE SEQUENCE [LARGE SCALE GENOMIC DNA]</scope>
    <source>
        <strain evidence="3 4">DSM 2351</strain>
    </source>
</reference>
<feature type="signal peptide" evidence="2">
    <location>
        <begin position="1"/>
        <end position="23"/>
    </location>
</feature>
<keyword evidence="2" id="KW-0732">Signal</keyword>
<feature type="chain" id="PRO_5002300956" description="Lipoprotein" evidence="2">
    <location>
        <begin position="24"/>
        <end position="226"/>
    </location>
</feature>
<dbReference type="EMBL" id="AP014800">
    <property type="protein sequence ID" value="BAQ69053.1"/>
    <property type="molecule type" value="Genomic_DNA"/>
</dbReference>
<proteinExistence type="predicted"/>
<dbReference type="AlphaFoldDB" id="A0A0D6B1K0"/>
<dbReference type="PROSITE" id="PS51257">
    <property type="entry name" value="PROKAR_LIPOPROTEIN"/>
    <property type="match status" value="1"/>
</dbReference>
<evidence type="ECO:0008006" key="5">
    <source>
        <dbReference type="Google" id="ProtNLM"/>
    </source>
</evidence>
<dbReference type="KEGG" id="rsu:NHU_01898"/>
<organism evidence="3 4">
    <name type="scientific">Rhodovulum sulfidophilum</name>
    <name type="common">Rhodobacter sulfidophilus</name>
    <dbReference type="NCBI Taxonomy" id="35806"/>
    <lineage>
        <taxon>Bacteria</taxon>
        <taxon>Pseudomonadati</taxon>
        <taxon>Pseudomonadota</taxon>
        <taxon>Alphaproteobacteria</taxon>
        <taxon>Rhodobacterales</taxon>
        <taxon>Paracoccaceae</taxon>
        <taxon>Rhodovulum</taxon>
    </lineage>
</organism>
<evidence type="ECO:0000313" key="4">
    <source>
        <dbReference type="Proteomes" id="UP000064912"/>
    </source>
</evidence>
<dbReference type="Proteomes" id="UP000064912">
    <property type="component" value="Chromosome"/>
</dbReference>